<evidence type="ECO:0000256" key="1">
    <source>
        <dbReference type="ARBA" id="ARBA00022603"/>
    </source>
</evidence>
<feature type="region of interest" description="Disordered" evidence="4">
    <location>
        <begin position="128"/>
        <end position="154"/>
    </location>
</feature>
<dbReference type="Gene3D" id="3.40.50.150">
    <property type="entry name" value="Vaccinia Virus protein VP39"/>
    <property type="match status" value="1"/>
</dbReference>
<sequence length="240" mass="27131">MTSPVQVLHGDCLDLMKALPDASVDMVLADLPYGMTACKWDSVIPLEPLWTQYERVIKPKGAIVLTAAQPFTSALVMSRPKLYRHAWVWNKKKATGHLRAKLQPLRLTEDVLVFSKSAPPYFPQMVEGEPYRARPGKDRGGVYNTRNEKREHNPGLRYPKTLLEFAFVQKPQHPTQKPTALFEYLIKTYTQPGDLVLDNVAGSGTTGVAALRTGRRAVLMEQDEKYIEVIRQRLAKETET</sequence>
<dbReference type="GO" id="GO:0003677">
    <property type="term" value="F:DNA binding"/>
    <property type="evidence" value="ECO:0007669"/>
    <property type="project" value="InterPro"/>
</dbReference>
<dbReference type="EMBL" id="WBSL01000008">
    <property type="protein sequence ID" value="MPY67703.1"/>
    <property type="molecule type" value="Genomic_DNA"/>
</dbReference>
<evidence type="ECO:0000256" key="4">
    <source>
        <dbReference type="SAM" id="MobiDB-lite"/>
    </source>
</evidence>
<evidence type="ECO:0000256" key="3">
    <source>
        <dbReference type="RuleBase" id="RU362026"/>
    </source>
</evidence>
<dbReference type="GO" id="GO:0008170">
    <property type="term" value="F:N-methyltransferase activity"/>
    <property type="evidence" value="ECO:0007669"/>
    <property type="project" value="InterPro"/>
</dbReference>
<evidence type="ECO:0000256" key="2">
    <source>
        <dbReference type="ARBA" id="ARBA00022679"/>
    </source>
</evidence>
<dbReference type="EC" id="2.1.1.-" evidence="3"/>
<keyword evidence="2 6" id="KW-0808">Transferase</keyword>
<dbReference type="AlphaFoldDB" id="A0A7X1NXN5"/>
<feature type="domain" description="DNA methylase N-4/N-6" evidence="5">
    <location>
        <begin position="24"/>
        <end position="230"/>
    </location>
</feature>
<evidence type="ECO:0000313" key="7">
    <source>
        <dbReference type="Proteomes" id="UP000484842"/>
    </source>
</evidence>
<organism evidence="6 7">
    <name type="scientific">Deinococcus terrestris</name>
    <dbReference type="NCBI Taxonomy" id="2651870"/>
    <lineage>
        <taxon>Bacteria</taxon>
        <taxon>Thermotogati</taxon>
        <taxon>Deinococcota</taxon>
        <taxon>Deinococci</taxon>
        <taxon>Deinococcales</taxon>
        <taxon>Deinococcaceae</taxon>
        <taxon>Deinococcus</taxon>
    </lineage>
</organism>
<dbReference type="PRINTS" id="PR00508">
    <property type="entry name" value="S21N4MTFRASE"/>
</dbReference>
<keyword evidence="1 6" id="KW-0489">Methyltransferase</keyword>
<gene>
    <name evidence="6" type="ORF">F8S09_13595</name>
</gene>
<feature type="compositionally biased region" description="Basic and acidic residues" evidence="4">
    <location>
        <begin position="129"/>
        <end position="154"/>
    </location>
</feature>
<dbReference type="Pfam" id="PF01555">
    <property type="entry name" value="N6_N4_Mtase"/>
    <property type="match status" value="1"/>
</dbReference>
<proteinExistence type="inferred from homology"/>
<dbReference type="InterPro" id="IPR029063">
    <property type="entry name" value="SAM-dependent_MTases_sf"/>
</dbReference>
<reference evidence="6 7" key="1">
    <citation type="submission" date="2019-10" db="EMBL/GenBank/DDBJ databases">
        <title>Deinococcus sp. isolated from soil.</title>
        <authorList>
            <person name="Li Y."/>
            <person name="Wang J."/>
        </authorList>
    </citation>
    <scope>NUCLEOTIDE SEQUENCE [LARGE SCALE GENOMIC DNA]</scope>
    <source>
        <strain evidence="6 7">SDU3-2</strain>
    </source>
</reference>
<dbReference type="Proteomes" id="UP000484842">
    <property type="component" value="Unassembled WGS sequence"/>
</dbReference>
<evidence type="ECO:0000313" key="6">
    <source>
        <dbReference type="EMBL" id="MPY67703.1"/>
    </source>
</evidence>
<keyword evidence="7" id="KW-1185">Reference proteome</keyword>
<dbReference type="InterPro" id="IPR001091">
    <property type="entry name" value="RM_Methyltransferase"/>
</dbReference>
<dbReference type="GO" id="GO:0032259">
    <property type="term" value="P:methylation"/>
    <property type="evidence" value="ECO:0007669"/>
    <property type="project" value="UniProtKB-KW"/>
</dbReference>
<evidence type="ECO:0000259" key="5">
    <source>
        <dbReference type="Pfam" id="PF01555"/>
    </source>
</evidence>
<name>A0A7X1NXN5_9DEIO</name>
<dbReference type="RefSeq" id="WP_152872038.1">
    <property type="nucleotide sequence ID" value="NZ_WBSL01000008.1"/>
</dbReference>
<accession>A0A7X1NXN5</accession>
<protein>
    <recommendedName>
        <fullName evidence="3">Methyltransferase</fullName>
        <ecNumber evidence="3">2.1.1.-</ecNumber>
    </recommendedName>
</protein>
<dbReference type="SUPFAM" id="SSF53335">
    <property type="entry name" value="S-adenosyl-L-methionine-dependent methyltransferases"/>
    <property type="match status" value="1"/>
</dbReference>
<dbReference type="InterPro" id="IPR002941">
    <property type="entry name" value="DNA_methylase_N4/N6"/>
</dbReference>
<comment type="similarity">
    <text evidence="3">Belongs to the N(4)/N(6)-methyltransferase family.</text>
</comment>
<comment type="caution">
    <text evidence="6">The sequence shown here is derived from an EMBL/GenBank/DDBJ whole genome shotgun (WGS) entry which is preliminary data.</text>
</comment>